<dbReference type="InterPro" id="IPR003609">
    <property type="entry name" value="Pan_app"/>
</dbReference>
<dbReference type="SMART" id="SM00108">
    <property type="entry name" value="B_lectin"/>
    <property type="match status" value="1"/>
</dbReference>
<protein>
    <submittedName>
        <fullName evidence="11">Uncharacterized protein</fullName>
    </submittedName>
</protein>
<evidence type="ECO:0000256" key="5">
    <source>
        <dbReference type="ARBA" id="ARBA00023136"/>
    </source>
</evidence>
<evidence type="ECO:0000259" key="10">
    <source>
        <dbReference type="PROSITE" id="PS50948"/>
    </source>
</evidence>
<evidence type="ECO:0000313" key="11">
    <source>
        <dbReference type="EMBL" id="KAF8403379.1"/>
    </source>
</evidence>
<accession>A0A834Z9E3</accession>
<evidence type="ECO:0000256" key="2">
    <source>
        <dbReference type="ARBA" id="ARBA00022692"/>
    </source>
</evidence>
<dbReference type="Proteomes" id="UP000655225">
    <property type="component" value="Unassembled WGS sequence"/>
</dbReference>
<dbReference type="Pfam" id="PF00954">
    <property type="entry name" value="S_locus_glycop"/>
    <property type="match status" value="1"/>
</dbReference>
<dbReference type="Pfam" id="PF11883">
    <property type="entry name" value="DUF3403"/>
    <property type="match status" value="1"/>
</dbReference>
<dbReference type="InterPro" id="IPR036426">
    <property type="entry name" value="Bulb-type_lectin_dom_sf"/>
</dbReference>
<evidence type="ECO:0000256" key="6">
    <source>
        <dbReference type="ARBA" id="ARBA00023157"/>
    </source>
</evidence>
<dbReference type="InterPro" id="IPR001480">
    <property type="entry name" value="Bulb-type_lectin_dom"/>
</dbReference>
<dbReference type="EMBL" id="JABCRI010000007">
    <property type="protein sequence ID" value="KAF8403379.1"/>
    <property type="molecule type" value="Genomic_DNA"/>
</dbReference>
<dbReference type="OrthoDB" id="1910371at2759"/>
<dbReference type="FunFam" id="2.90.10.10:FF:000001">
    <property type="entry name" value="G-type lectin S-receptor-like serine/threonine-protein kinase"/>
    <property type="match status" value="1"/>
</dbReference>
<reference evidence="11 12" key="1">
    <citation type="submission" date="2020-04" db="EMBL/GenBank/DDBJ databases">
        <title>Plant Genome Project.</title>
        <authorList>
            <person name="Zhang R.-G."/>
        </authorList>
    </citation>
    <scope>NUCLEOTIDE SEQUENCE [LARGE SCALE GENOMIC DNA]</scope>
    <source>
        <strain evidence="11">YNK0</strain>
        <tissue evidence="11">Leaf</tissue>
    </source>
</reference>
<dbReference type="PROSITE" id="PS50948">
    <property type="entry name" value="PAN"/>
    <property type="match status" value="1"/>
</dbReference>
<dbReference type="CDD" id="cd00028">
    <property type="entry name" value="B_lectin"/>
    <property type="match status" value="1"/>
</dbReference>
<evidence type="ECO:0000256" key="1">
    <source>
        <dbReference type="ARBA" id="ARBA00004167"/>
    </source>
</evidence>
<dbReference type="AlphaFoldDB" id="A0A834Z9E3"/>
<keyword evidence="6" id="KW-1015">Disulfide bond</keyword>
<feature type="domain" description="Bulb-type lectin" evidence="9">
    <location>
        <begin position="28"/>
        <end position="148"/>
    </location>
</feature>
<comment type="caution">
    <text evidence="11">The sequence shown here is derived from an EMBL/GenBank/DDBJ whole genome shotgun (WGS) entry which is preliminary data.</text>
</comment>
<dbReference type="Gene3D" id="2.90.10.10">
    <property type="entry name" value="Bulb-type lectin domain"/>
    <property type="match status" value="1"/>
</dbReference>
<keyword evidence="5" id="KW-0472">Membrane</keyword>
<dbReference type="InterPro" id="IPR000858">
    <property type="entry name" value="S_locus_glycoprot_dom"/>
</dbReference>
<name>A0A834Z9E3_TETSI</name>
<keyword evidence="3 8" id="KW-0732">Signal</keyword>
<keyword evidence="4" id="KW-1133">Transmembrane helix</keyword>
<evidence type="ECO:0000256" key="7">
    <source>
        <dbReference type="SAM" id="MobiDB-lite"/>
    </source>
</evidence>
<feature type="chain" id="PRO_5032611868" evidence="8">
    <location>
        <begin position="28"/>
        <end position="643"/>
    </location>
</feature>
<dbReference type="GO" id="GO:0048544">
    <property type="term" value="P:recognition of pollen"/>
    <property type="evidence" value="ECO:0007669"/>
    <property type="project" value="InterPro"/>
</dbReference>
<keyword evidence="2" id="KW-0812">Transmembrane</keyword>
<sequence length="643" mass="72016">MLMEVLPFLIFCYTSISISLFSEISIAADTITATQSISDGQTLVSSGQTFELGFFSPGNSKNRYIGIWYKNPPPAVLWVANRENPITDSSGVLTIGKDGNLVLLNQAQIIIWSSNLSEVVENSVAQLLESGNLVLQDESDSSSKSYLWQSFDYPSDTLFSGMKLGWNLKTGLNRYLTSWKNADDPSPGKFSYRIDNLGLPQLVLREGSSKLFRTGPWNGLRFSGVSFSHNTIFNHVFVYNTEELYFMYEDNKNSFVTRLTLNQSSLLQRLIWNVGSFEWTVIHTLPNDLCDSYGRCGANGICQMNDLPMCKCLVGFIPKSSKEWSVLNSSSGCVRRIPLDCQKGEGFIKIGGVKLPDLLQFWLNKNMSLDECKVECLKKCSCTAYANSDIRGAGSGCLLWFGDLIDIREFTQGDGIQYIYGWLHRNQAWLLWKEGKALELVDAVMEDSYVVSQVMKCIQVGLLCVQKYPGDRPIMSSVVVMLSNESVTMPQPKQPGFFTGRSSTDTDFPSSNEKGCTENLVTVTVLEGGEMERHAQAKEMMWKHIKSKCRELSGQPKDGSCSFIGDDIYTQVMGPERHGRVRGYGLGPTPSTVFGSTSSQSRADYVKVHTQLDDVHQQMEGLKTKHSEELLIQREEMQREKQI</sequence>
<dbReference type="InterPro" id="IPR021820">
    <property type="entry name" value="S-locus_recpt_kinase_C"/>
</dbReference>
<organism evidence="11 12">
    <name type="scientific">Tetracentron sinense</name>
    <name type="common">Spur-leaf</name>
    <dbReference type="NCBI Taxonomy" id="13715"/>
    <lineage>
        <taxon>Eukaryota</taxon>
        <taxon>Viridiplantae</taxon>
        <taxon>Streptophyta</taxon>
        <taxon>Embryophyta</taxon>
        <taxon>Tracheophyta</taxon>
        <taxon>Spermatophyta</taxon>
        <taxon>Magnoliopsida</taxon>
        <taxon>Trochodendrales</taxon>
        <taxon>Trochodendraceae</taxon>
        <taxon>Tetracentron</taxon>
    </lineage>
</organism>
<dbReference type="GO" id="GO:0004674">
    <property type="term" value="F:protein serine/threonine kinase activity"/>
    <property type="evidence" value="ECO:0007669"/>
    <property type="project" value="InterPro"/>
</dbReference>
<evidence type="ECO:0000259" key="9">
    <source>
        <dbReference type="PROSITE" id="PS50927"/>
    </source>
</evidence>
<dbReference type="SUPFAM" id="SSF51110">
    <property type="entry name" value="alpha-D-mannose-specific plant lectins"/>
    <property type="match status" value="1"/>
</dbReference>
<gene>
    <name evidence="11" type="ORF">HHK36_011481</name>
</gene>
<dbReference type="GO" id="GO:0016020">
    <property type="term" value="C:membrane"/>
    <property type="evidence" value="ECO:0007669"/>
    <property type="project" value="UniProtKB-SubCell"/>
</dbReference>
<dbReference type="Gene3D" id="1.10.510.10">
    <property type="entry name" value="Transferase(Phosphotransferase) domain 1"/>
    <property type="match status" value="1"/>
</dbReference>
<feature type="signal peptide" evidence="8">
    <location>
        <begin position="1"/>
        <end position="27"/>
    </location>
</feature>
<feature type="region of interest" description="Disordered" evidence="7">
    <location>
        <begin position="492"/>
        <end position="513"/>
    </location>
</feature>
<dbReference type="Pfam" id="PF01453">
    <property type="entry name" value="B_lectin"/>
    <property type="match status" value="1"/>
</dbReference>
<evidence type="ECO:0000256" key="4">
    <source>
        <dbReference type="ARBA" id="ARBA00022989"/>
    </source>
</evidence>
<dbReference type="PANTHER" id="PTHR32444">
    <property type="entry name" value="BULB-TYPE LECTIN DOMAIN-CONTAINING PROTEIN"/>
    <property type="match status" value="1"/>
</dbReference>
<dbReference type="PANTHER" id="PTHR32444:SF118">
    <property type="entry name" value="OS09G0551150 PROTEIN"/>
    <property type="match status" value="1"/>
</dbReference>
<dbReference type="CDD" id="cd01098">
    <property type="entry name" value="PAN_AP_plant"/>
    <property type="match status" value="1"/>
</dbReference>
<feature type="compositionally biased region" description="Polar residues" evidence="7">
    <location>
        <begin position="500"/>
        <end position="513"/>
    </location>
</feature>
<dbReference type="OMA" id="IWDGIRF"/>
<feature type="domain" description="Apple" evidence="10">
    <location>
        <begin position="341"/>
        <end position="423"/>
    </location>
</feature>
<evidence type="ECO:0000313" key="12">
    <source>
        <dbReference type="Proteomes" id="UP000655225"/>
    </source>
</evidence>
<dbReference type="SMART" id="SM00473">
    <property type="entry name" value="PAN_AP"/>
    <property type="match status" value="1"/>
</dbReference>
<comment type="subcellular location">
    <subcellularLocation>
        <location evidence="1">Membrane</location>
        <topology evidence="1">Single-pass membrane protein</topology>
    </subcellularLocation>
</comment>
<dbReference type="PROSITE" id="PS50927">
    <property type="entry name" value="BULB_LECTIN"/>
    <property type="match status" value="1"/>
</dbReference>
<evidence type="ECO:0000256" key="8">
    <source>
        <dbReference type="SAM" id="SignalP"/>
    </source>
</evidence>
<proteinExistence type="predicted"/>
<dbReference type="Pfam" id="PF08276">
    <property type="entry name" value="PAN_2"/>
    <property type="match status" value="1"/>
</dbReference>
<evidence type="ECO:0000256" key="3">
    <source>
        <dbReference type="ARBA" id="ARBA00022729"/>
    </source>
</evidence>
<keyword evidence="12" id="KW-1185">Reference proteome</keyword>